<sequence>MPIITRRRLLATLTGAAAAIGVPSIWMSYMKTYDGPVSDHFDGLHFFDPDGSPPKSLGEVLRWQFGGRRQRAVWPEWAPSPYADTPPPRVDGDRVRFCFVGHASWLIQTGGLNILVDPVWSMRASPFGFAGPVRHNDPGIAFEKLPRIDVVLVSHGHYDHLDVATLSRLTATSAPRVITPLGNDVTMRASDAAIKAEAFDWHQRVELGSGLAATLVPTRHWSARGLFDRNKALWASFVLETPAGKLYIVCDSGYGDGRHFRRVADAHGPLRLAILPIGAYEPRWFMRDQHMNPEDAVKALADCGAAQALAHHHGTFQLTDEAIDAPAIALGEALDAAKVPREKFMTLKPGQVFEI</sequence>
<proteinExistence type="predicted"/>
<reference evidence="3" key="3">
    <citation type="submission" date="2024-03" db="EMBL/GenBank/DDBJ databases">
        <authorList>
            <person name="Bromfield E.S.P."/>
            <person name="Cloutier S."/>
        </authorList>
    </citation>
    <scope>NUCLEOTIDE SEQUENCE</scope>
    <source>
        <strain evidence="3">5S5</strain>
    </source>
</reference>
<reference evidence="2" key="1">
    <citation type="submission" date="2020-06" db="EMBL/GenBank/DDBJ databases">
        <title>Whole Genome Sequence of Bradyrhizobium sp. Strain 1S1.</title>
        <authorList>
            <person name="Bromfield E.S.P."/>
            <person name="Cloutier S."/>
        </authorList>
    </citation>
    <scope>NUCLEOTIDE SEQUENCE [LARGE SCALE GENOMIC DNA]</scope>
    <source>
        <strain evidence="2">1S1</strain>
    </source>
</reference>
<evidence type="ECO:0000313" key="2">
    <source>
        <dbReference type="EMBL" id="NVI49878.1"/>
    </source>
</evidence>
<name>A0A973W963_9BRAD</name>
<dbReference type="EMBL" id="CP147711">
    <property type="protein sequence ID" value="WXC80273.1"/>
    <property type="molecule type" value="Genomic_DNA"/>
</dbReference>
<dbReference type="AlphaFoldDB" id="A0A973W963"/>
<evidence type="ECO:0000259" key="1">
    <source>
        <dbReference type="Pfam" id="PF12706"/>
    </source>
</evidence>
<dbReference type="GO" id="GO:0005737">
    <property type="term" value="C:cytoplasm"/>
    <property type="evidence" value="ECO:0007669"/>
    <property type="project" value="TreeGrafter"/>
</dbReference>
<protein>
    <submittedName>
        <fullName evidence="2">MBL fold metallo-hydrolase</fullName>
    </submittedName>
</protein>
<dbReference type="PANTHER" id="PTHR15032:SF4">
    <property type="entry name" value="N-ACYL-PHOSPHATIDYLETHANOLAMINE-HYDROLYZING PHOSPHOLIPASE D"/>
    <property type="match status" value="1"/>
</dbReference>
<evidence type="ECO:0000313" key="4">
    <source>
        <dbReference type="Proteomes" id="UP001432046"/>
    </source>
</evidence>
<dbReference type="Proteomes" id="UP001432046">
    <property type="component" value="Chromosome"/>
</dbReference>
<accession>A0A973W963</accession>
<dbReference type="InterPro" id="IPR001279">
    <property type="entry name" value="Metallo-B-lactamas"/>
</dbReference>
<keyword evidence="4" id="KW-1185">Reference proteome</keyword>
<reference evidence="3" key="2">
    <citation type="journal article" date="2021" name="Int. J. Syst. Evol. Microbiol.">
        <title>Bradyrhizobium septentrionale sp. nov. (sv. septentrionale) and Bradyrhizobium quebecense sp. nov. (sv. septentrionale) associated with legumes native to Canada possess rearranged symbiosis genes and numerous insertion sequences.</title>
        <authorList>
            <person name="Bromfield E.S.P."/>
            <person name="Cloutier S."/>
        </authorList>
    </citation>
    <scope>NUCLEOTIDE SEQUENCE</scope>
    <source>
        <strain evidence="3">5S5</strain>
    </source>
</reference>
<feature type="domain" description="Metallo-beta-lactamase" evidence="1">
    <location>
        <begin position="113"/>
        <end position="313"/>
    </location>
</feature>
<dbReference type="EMBL" id="JAAOLE020000001">
    <property type="protein sequence ID" value="NVI49878.1"/>
    <property type="molecule type" value="Genomic_DNA"/>
</dbReference>
<dbReference type="InterPro" id="IPR036866">
    <property type="entry name" value="RibonucZ/Hydroxyglut_hydro"/>
</dbReference>
<dbReference type="PANTHER" id="PTHR15032">
    <property type="entry name" value="N-ACYL-PHOSPHATIDYLETHANOLAMINE-HYDROLYZING PHOSPHOLIPASE D"/>
    <property type="match status" value="1"/>
</dbReference>
<evidence type="ECO:0000313" key="3">
    <source>
        <dbReference type="EMBL" id="WXC80273.1"/>
    </source>
</evidence>
<organism evidence="2">
    <name type="scientific">Bradyrhizobium septentrionale</name>
    <dbReference type="NCBI Taxonomy" id="1404411"/>
    <lineage>
        <taxon>Bacteria</taxon>
        <taxon>Pseudomonadati</taxon>
        <taxon>Pseudomonadota</taxon>
        <taxon>Alphaproteobacteria</taxon>
        <taxon>Hyphomicrobiales</taxon>
        <taxon>Nitrobacteraceae</taxon>
        <taxon>Bradyrhizobium</taxon>
    </lineage>
</organism>
<dbReference type="Pfam" id="PF12706">
    <property type="entry name" value="Lactamase_B_2"/>
    <property type="match status" value="1"/>
</dbReference>
<dbReference type="Gene3D" id="3.60.15.10">
    <property type="entry name" value="Ribonuclease Z/Hydroxyacylglutathione hydrolase-like"/>
    <property type="match status" value="1"/>
</dbReference>
<gene>
    <name evidence="2" type="ORF">HAP48_044970</name>
    <name evidence="3" type="ORF">WDK88_00985</name>
</gene>
<dbReference type="SUPFAM" id="SSF56281">
    <property type="entry name" value="Metallo-hydrolase/oxidoreductase"/>
    <property type="match status" value="1"/>
</dbReference>